<keyword evidence="1" id="KW-0946">Virion</keyword>
<dbReference type="OrthoDB" id="9771902at2"/>
<keyword evidence="1" id="KW-0167">Capsid protein</keyword>
<gene>
    <name evidence="1" type="primary">cotI_2</name>
    <name evidence="1" type="ORF">WY13_02062</name>
</gene>
<dbReference type="EMBL" id="LITT01000023">
    <property type="protein sequence ID" value="OAA86674.1"/>
    <property type="molecule type" value="Genomic_DNA"/>
</dbReference>
<dbReference type="AlphaFoldDB" id="A0A168NN58"/>
<evidence type="ECO:0000313" key="1">
    <source>
        <dbReference type="EMBL" id="OAA86674.1"/>
    </source>
</evidence>
<dbReference type="NCBIfam" id="TIGR02906">
    <property type="entry name" value="spore_CotS"/>
    <property type="match status" value="1"/>
</dbReference>
<dbReference type="RefSeq" id="WP_063555529.1">
    <property type="nucleotide sequence ID" value="NZ_LITT01000023.1"/>
</dbReference>
<proteinExistence type="predicted"/>
<protein>
    <submittedName>
        <fullName evidence="1">Spore coat protein I</fullName>
    </submittedName>
</protein>
<dbReference type="Gene3D" id="3.90.1200.10">
    <property type="match status" value="1"/>
</dbReference>
<dbReference type="InterPro" id="IPR014255">
    <property type="entry name" value="Spore_coat_CotS"/>
</dbReference>
<dbReference type="Proteomes" id="UP000077407">
    <property type="component" value="Unassembled WGS sequence"/>
</dbReference>
<name>A0A168NN58_9CLOT</name>
<sequence>MVDRYGEKKYLTKYDLCTKLFDRFDLKVYDVVPVRSVYMISTDKGEKILKKVDYTLDELKFIYNVLNYVRTKFPRIINFVKNKAGEIYTIWDGDMYCIMDTVNGTECNFSNPIELKIAAEGLGEFHLASEGFKTGIYNKRNNGKLIDTFKRRIQEMDFFRNIANIHEKKTEFDEIFIKNWNYYIEEIEKSIILLQQSYYYKLCSEEDKVVVCHHDLAYHNILINENQAYFIDFDYAIIDLKIHDLCNFINKVIKNFAFDIDKTNSIINSYCNKNTLSRRELEVLYAMLDFPNDFYTIARDYYSKRKEWEEEVFLDRLKRKTRYKEDRKEFLQEFRDKILH</sequence>
<dbReference type="InterPro" id="IPR011009">
    <property type="entry name" value="Kinase-like_dom_sf"/>
</dbReference>
<reference evidence="1 2" key="1">
    <citation type="journal article" date="2015" name="Biotechnol. Bioeng.">
        <title>Genome sequence and phenotypic characterization of Caulobacter segnis.</title>
        <authorList>
            <person name="Patel S."/>
            <person name="Fletcher B."/>
            <person name="Scott D.C."/>
            <person name="Ely B."/>
        </authorList>
    </citation>
    <scope>NUCLEOTIDE SEQUENCE [LARGE SCALE GENOMIC DNA]</scope>
    <source>
        <strain evidence="1 2">ERI-2</strain>
    </source>
</reference>
<dbReference type="PATRIC" id="fig|1538.10.peg.1662"/>
<dbReference type="Pfam" id="PF01633">
    <property type="entry name" value="Choline_kinase"/>
    <property type="match status" value="1"/>
</dbReference>
<dbReference type="PANTHER" id="PTHR39179">
    <property type="entry name" value="SPORE COAT PROTEIN I"/>
    <property type="match status" value="1"/>
</dbReference>
<dbReference type="InterPro" id="IPR047175">
    <property type="entry name" value="CotS-like"/>
</dbReference>
<evidence type="ECO:0000313" key="2">
    <source>
        <dbReference type="Proteomes" id="UP000077407"/>
    </source>
</evidence>
<dbReference type="GO" id="GO:0042601">
    <property type="term" value="C:endospore-forming forespore"/>
    <property type="evidence" value="ECO:0007669"/>
    <property type="project" value="TreeGrafter"/>
</dbReference>
<comment type="caution">
    <text evidence="1">The sequence shown here is derived from an EMBL/GenBank/DDBJ whole genome shotgun (WGS) entry which is preliminary data.</text>
</comment>
<dbReference type="Gene3D" id="3.30.200.20">
    <property type="entry name" value="Phosphorylase Kinase, domain 1"/>
    <property type="match status" value="1"/>
</dbReference>
<organism evidence="1 2">
    <name type="scientific">Clostridium ljungdahlii</name>
    <dbReference type="NCBI Taxonomy" id="1538"/>
    <lineage>
        <taxon>Bacteria</taxon>
        <taxon>Bacillati</taxon>
        <taxon>Bacillota</taxon>
        <taxon>Clostridia</taxon>
        <taxon>Eubacteriales</taxon>
        <taxon>Clostridiaceae</taxon>
        <taxon>Clostridium</taxon>
    </lineage>
</organism>
<accession>A0A168NN58</accession>
<dbReference type="PANTHER" id="PTHR39179:SF1">
    <property type="entry name" value="SPORE COAT PROTEIN I"/>
    <property type="match status" value="1"/>
</dbReference>
<dbReference type="SUPFAM" id="SSF56112">
    <property type="entry name" value="Protein kinase-like (PK-like)"/>
    <property type="match status" value="1"/>
</dbReference>